<organism evidence="2 3">
    <name type="scientific">Portunus trituberculatus</name>
    <name type="common">Swimming crab</name>
    <name type="synonym">Neptunus trituberculatus</name>
    <dbReference type="NCBI Taxonomy" id="210409"/>
    <lineage>
        <taxon>Eukaryota</taxon>
        <taxon>Metazoa</taxon>
        <taxon>Ecdysozoa</taxon>
        <taxon>Arthropoda</taxon>
        <taxon>Crustacea</taxon>
        <taxon>Multicrustacea</taxon>
        <taxon>Malacostraca</taxon>
        <taxon>Eumalacostraca</taxon>
        <taxon>Eucarida</taxon>
        <taxon>Decapoda</taxon>
        <taxon>Pleocyemata</taxon>
        <taxon>Brachyura</taxon>
        <taxon>Eubrachyura</taxon>
        <taxon>Portunoidea</taxon>
        <taxon>Portunidae</taxon>
        <taxon>Portuninae</taxon>
        <taxon>Portunus</taxon>
    </lineage>
</organism>
<evidence type="ECO:0000313" key="2">
    <source>
        <dbReference type="EMBL" id="MPC66155.1"/>
    </source>
</evidence>
<feature type="compositionally biased region" description="Low complexity" evidence="1">
    <location>
        <begin position="21"/>
        <end position="35"/>
    </location>
</feature>
<accession>A0A5B7H931</accession>
<gene>
    <name evidence="2" type="ORF">E2C01_060300</name>
</gene>
<feature type="region of interest" description="Disordered" evidence="1">
    <location>
        <begin position="1"/>
        <end position="35"/>
    </location>
</feature>
<proteinExistence type="predicted"/>
<sequence>MLASFSSCLSPSTSRLPQGTQSPRSPQSPRPSLLYRRGNVMVGILSPPRYLREPCVYPTDPTDRHRTRETYGRFILPHPVPRPSFPAALPYSG</sequence>
<dbReference type="AlphaFoldDB" id="A0A5B7H931"/>
<feature type="compositionally biased region" description="Polar residues" evidence="1">
    <location>
        <begin position="1"/>
        <end position="20"/>
    </location>
</feature>
<name>A0A5B7H931_PORTR</name>
<comment type="caution">
    <text evidence="2">The sequence shown here is derived from an EMBL/GenBank/DDBJ whole genome shotgun (WGS) entry which is preliminary data.</text>
</comment>
<dbReference type="Proteomes" id="UP000324222">
    <property type="component" value="Unassembled WGS sequence"/>
</dbReference>
<protein>
    <submittedName>
        <fullName evidence="2">Uncharacterized protein</fullName>
    </submittedName>
</protein>
<evidence type="ECO:0000256" key="1">
    <source>
        <dbReference type="SAM" id="MobiDB-lite"/>
    </source>
</evidence>
<evidence type="ECO:0000313" key="3">
    <source>
        <dbReference type="Proteomes" id="UP000324222"/>
    </source>
</evidence>
<keyword evidence="3" id="KW-1185">Reference proteome</keyword>
<dbReference type="EMBL" id="VSRR010024369">
    <property type="protein sequence ID" value="MPC66155.1"/>
    <property type="molecule type" value="Genomic_DNA"/>
</dbReference>
<reference evidence="2 3" key="1">
    <citation type="submission" date="2019-05" db="EMBL/GenBank/DDBJ databases">
        <title>Another draft genome of Portunus trituberculatus and its Hox gene families provides insights of decapod evolution.</title>
        <authorList>
            <person name="Jeong J.-H."/>
            <person name="Song I."/>
            <person name="Kim S."/>
            <person name="Choi T."/>
            <person name="Kim D."/>
            <person name="Ryu S."/>
            <person name="Kim W."/>
        </authorList>
    </citation>
    <scope>NUCLEOTIDE SEQUENCE [LARGE SCALE GENOMIC DNA]</scope>
    <source>
        <tissue evidence="2">Muscle</tissue>
    </source>
</reference>